<sequence>MIKKDLLNCFGPGCSRCTKHSQNLILTSLLKYHKLNSMVDEHYIDYSQLLSQLLDKDGELNETTVSFLYHLFPSDFFVRAMSLIDSNNMFIYVFERDETSAALTTSICTEPDDVETATETSRGSPSPAAVSEQEQGNAVRSSSLINTLYEKPQSVLHRLIVKQEDPRSPPVCVDLHHWFCSCDEYNTLFKERMLIDEEPSLYSKATTELRSGASVTDRFASMPQKGTSRRYFRHDVIMCPHLLAFAILLQTTPELLTYFTDKAATVYLITIQNLDEWLKLHLNVVI</sequence>
<dbReference type="Proteomes" id="UP000236544">
    <property type="component" value="Unassembled WGS sequence"/>
</dbReference>
<evidence type="ECO:0000313" key="2">
    <source>
        <dbReference type="EMBL" id="CUS21237.1"/>
    </source>
</evidence>
<gene>
    <name evidence="2" type="ORF">LAQU0_S02e09164g</name>
</gene>
<dbReference type="AlphaFoldDB" id="A0A0P1KPP2"/>
<proteinExistence type="predicted"/>
<name>A0A0P1KPP2_9SACH</name>
<dbReference type="EMBL" id="LN890542">
    <property type="protein sequence ID" value="CUS21237.1"/>
    <property type="molecule type" value="Genomic_DNA"/>
</dbReference>
<evidence type="ECO:0000313" key="3">
    <source>
        <dbReference type="Proteomes" id="UP000236544"/>
    </source>
</evidence>
<dbReference type="OrthoDB" id="4066852at2759"/>
<evidence type="ECO:0000256" key="1">
    <source>
        <dbReference type="SAM" id="MobiDB-lite"/>
    </source>
</evidence>
<organism evidence="2 3">
    <name type="scientific">Lachancea quebecensis</name>
    <dbReference type="NCBI Taxonomy" id="1654605"/>
    <lineage>
        <taxon>Eukaryota</taxon>
        <taxon>Fungi</taxon>
        <taxon>Dikarya</taxon>
        <taxon>Ascomycota</taxon>
        <taxon>Saccharomycotina</taxon>
        <taxon>Saccharomycetes</taxon>
        <taxon>Saccharomycetales</taxon>
        <taxon>Saccharomycetaceae</taxon>
        <taxon>Lachancea</taxon>
    </lineage>
</organism>
<protein>
    <submittedName>
        <fullName evidence="2">LAQU0S02e09164g1_1</fullName>
    </submittedName>
</protein>
<reference evidence="3" key="1">
    <citation type="submission" date="2015-10" db="EMBL/GenBank/DDBJ databases">
        <authorList>
            <person name="Devillers H."/>
        </authorList>
    </citation>
    <scope>NUCLEOTIDE SEQUENCE [LARGE SCALE GENOMIC DNA]</scope>
</reference>
<accession>A0A0P1KPP2</accession>
<feature type="region of interest" description="Disordered" evidence="1">
    <location>
        <begin position="112"/>
        <end position="138"/>
    </location>
</feature>
<keyword evidence="3" id="KW-1185">Reference proteome</keyword>